<dbReference type="OrthoDB" id="6359816at2759"/>
<sequence length="126" mass="14187">MAINIDTAELYKTGQFADLTLRSSDNINFAVHRLVVCKASPSLIHRASSPSSKLIRVDQEGWILDRLLQRVYNVIKTPLEHEKSVEVATSPEKPETPFQELLEFTAVALAAEDVRHIYFGSSDNLY</sequence>
<dbReference type="Proteomes" id="UP000799441">
    <property type="component" value="Unassembled WGS sequence"/>
</dbReference>
<keyword evidence="2" id="KW-1185">Reference proteome</keyword>
<accession>A0A9P4QIJ1</accession>
<evidence type="ECO:0000313" key="1">
    <source>
        <dbReference type="EMBL" id="KAF2725531.1"/>
    </source>
</evidence>
<evidence type="ECO:0008006" key="3">
    <source>
        <dbReference type="Google" id="ProtNLM"/>
    </source>
</evidence>
<evidence type="ECO:0000313" key="2">
    <source>
        <dbReference type="Proteomes" id="UP000799441"/>
    </source>
</evidence>
<dbReference type="EMBL" id="MU003767">
    <property type="protein sequence ID" value="KAF2725531.1"/>
    <property type="molecule type" value="Genomic_DNA"/>
</dbReference>
<dbReference type="Gene3D" id="3.30.710.10">
    <property type="entry name" value="Potassium Channel Kv1.1, Chain A"/>
    <property type="match status" value="1"/>
</dbReference>
<name>A0A9P4QIJ1_9PEZI</name>
<dbReference type="InterPro" id="IPR011333">
    <property type="entry name" value="SKP1/BTB/POZ_sf"/>
</dbReference>
<reference evidence="1" key="1">
    <citation type="journal article" date="2020" name="Stud. Mycol.">
        <title>101 Dothideomycetes genomes: a test case for predicting lifestyles and emergence of pathogens.</title>
        <authorList>
            <person name="Haridas S."/>
            <person name="Albert R."/>
            <person name="Binder M."/>
            <person name="Bloem J."/>
            <person name="Labutti K."/>
            <person name="Salamov A."/>
            <person name="Andreopoulos B."/>
            <person name="Baker S."/>
            <person name="Barry K."/>
            <person name="Bills G."/>
            <person name="Bluhm B."/>
            <person name="Cannon C."/>
            <person name="Castanera R."/>
            <person name="Culley D."/>
            <person name="Daum C."/>
            <person name="Ezra D."/>
            <person name="Gonzalez J."/>
            <person name="Henrissat B."/>
            <person name="Kuo A."/>
            <person name="Liang C."/>
            <person name="Lipzen A."/>
            <person name="Lutzoni F."/>
            <person name="Magnuson J."/>
            <person name="Mondo S."/>
            <person name="Nolan M."/>
            <person name="Ohm R."/>
            <person name="Pangilinan J."/>
            <person name="Park H.-J."/>
            <person name="Ramirez L."/>
            <person name="Alfaro M."/>
            <person name="Sun H."/>
            <person name="Tritt A."/>
            <person name="Yoshinaga Y."/>
            <person name="Zwiers L.-H."/>
            <person name="Turgeon B."/>
            <person name="Goodwin S."/>
            <person name="Spatafora J."/>
            <person name="Crous P."/>
            <person name="Grigoriev I."/>
        </authorList>
    </citation>
    <scope>NUCLEOTIDE SEQUENCE</scope>
    <source>
        <strain evidence="1">CBS 116435</strain>
    </source>
</reference>
<organism evidence="1 2">
    <name type="scientific">Polychaeton citri CBS 116435</name>
    <dbReference type="NCBI Taxonomy" id="1314669"/>
    <lineage>
        <taxon>Eukaryota</taxon>
        <taxon>Fungi</taxon>
        <taxon>Dikarya</taxon>
        <taxon>Ascomycota</taxon>
        <taxon>Pezizomycotina</taxon>
        <taxon>Dothideomycetes</taxon>
        <taxon>Dothideomycetidae</taxon>
        <taxon>Capnodiales</taxon>
        <taxon>Capnodiaceae</taxon>
        <taxon>Polychaeton</taxon>
    </lineage>
</organism>
<comment type="caution">
    <text evidence="1">The sequence shown here is derived from an EMBL/GenBank/DDBJ whole genome shotgun (WGS) entry which is preliminary data.</text>
</comment>
<proteinExistence type="predicted"/>
<dbReference type="AlphaFoldDB" id="A0A9P4QIJ1"/>
<protein>
    <recommendedName>
        <fullName evidence="3">BTB domain-containing protein</fullName>
    </recommendedName>
</protein>
<gene>
    <name evidence="1" type="ORF">K431DRAFT_280905</name>
</gene>